<dbReference type="NCBIfam" id="NF005091">
    <property type="entry name" value="PRK06522.2-2"/>
    <property type="match status" value="1"/>
</dbReference>
<dbReference type="SUPFAM" id="SSF48179">
    <property type="entry name" value="6-phosphogluconate dehydrogenase C-terminal domain-like"/>
    <property type="match status" value="1"/>
</dbReference>
<dbReference type="Pfam" id="PF02558">
    <property type="entry name" value="ApbA"/>
    <property type="match status" value="1"/>
</dbReference>
<dbReference type="InterPro" id="IPR013752">
    <property type="entry name" value="KPA_reductase"/>
</dbReference>
<comment type="caution">
    <text evidence="7">The sequence shown here is derived from an EMBL/GenBank/DDBJ whole genome shotgun (WGS) entry which is preliminary data.</text>
</comment>
<accession>A0ABP4XJE3</accession>
<dbReference type="Gene3D" id="1.10.1040.10">
    <property type="entry name" value="N-(1-d-carboxylethyl)-l-norvaline Dehydrogenase, domain 2"/>
    <property type="match status" value="1"/>
</dbReference>
<dbReference type="NCBIfam" id="TIGR00745">
    <property type="entry name" value="apbA_panE"/>
    <property type="match status" value="1"/>
</dbReference>
<evidence type="ECO:0000313" key="8">
    <source>
        <dbReference type="Proteomes" id="UP001500218"/>
    </source>
</evidence>
<dbReference type="Proteomes" id="UP001500218">
    <property type="component" value="Unassembled WGS sequence"/>
</dbReference>
<dbReference type="RefSeq" id="WP_344125053.1">
    <property type="nucleotide sequence ID" value="NZ_BAAALT010000003.1"/>
</dbReference>
<name>A0ABP4XJE3_9ACTN</name>
<evidence type="ECO:0000256" key="1">
    <source>
        <dbReference type="ARBA" id="ARBA00007870"/>
    </source>
</evidence>
<reference evidence="8" key="1">
    <citation type="journal article" date="2019" name="Int. J. Syst. Evol. Microbiol.">
        <title>The Global Catalogue of Microorganisms (GCM) 10K type strain sequencing project: providing services to taxonomists for standard genome sequencing and annotation.</title>
        <authorList>
            <consortium name="The Broad Institute Genomics Platform"/>
            <consortium name="The Broad Institute Genome Sequencing Center for Infectious Disease"/>
            <person name="Wu L."/>
            <person name="Ma J."/>
        </authorList>
    </citation>
    <scope>NUCLEOTIDE SEQUENCE [LARGE SCALE GENOMIC DNA]</scope>
    <source>
        <strain evidence="8">JCM 13250</strain>
    </source>
</reference>
<comment type="catalytic activity">
    <reaction evidence="4">
        <text>(R)-pantoate + NADP(+) = 2-dehydropantoate + NADPH + H(+)</text>
        <dbReference type="Rhea" id="RHEA:16233"/>
        <dbReference type="ChEBI" id="CHEBI:11561"/>
        <dbReference type="ChEBI" id="CHEBI:15378"/>
        <dbReference type="ChEBI" id="CHEBI:15980"/>
        <dbReference type="ChEBI" id="CHEBI:57783"/>
        <dbReference type="ChEBI" id="CHEBI:58349"/>
        <dbReference type="EC" id="1.1.1.169"/>
    </reaction>
</comment>
<evidence type="ECO:0000256" key="4">
    <source>
        <dbReference type="RuleBase" id="RU362068"/>
    </source>
</evidence>
<comment type="pathway">
    <text evidence="4">Cofactor biosynthesis; (R)-pantothenate biosynthesis; (R)-pantoate from 3-methyl-2-oxobutanoate: step 2/2.</text>
</comment>
<evidence type="ECO:0000259" key="6">
    <source>
        <dbReference type="Pfam" id="PF08546"/>
    </source>
</evidence>
<protein>
    <recommendedName>
        <fullName evidence="4">2-dehydropantoate 2-reductase</fullName>
        <ecNumber evidence="4">1.1.1.169</ecNumber>
    </recommendedName>
    <alternativeName>
        <fullName evidence="4">Ketopantoate reductase</fullName>
    </alternativeName>
</protein>
<dbReference type="Pfam" id="PF08546">
    <property type="entry name" value="ApbA_C"/>
    <property type="match status" value="1"/>
</dbReference>
<evidence type="ECO:0000259" key="5">
    <source>
        <dbReference type="Pfam" id="PF02558"/>
    </source>
</evidence>
<keyword evidence="2 4" id="KW-0521">NADP</keyword>
<keyword evidence="3 4" id="KW-0560">Oxidoreductase</keyword>
<sequence>MKIAVIGAGGVGGYFGGRLAAAGHDVAFVARGAHLDALLRDGLIVTSVAGDLAVRPVQATGDTREIGEVDAVLLGVKTWQLADAVAALPPLLGADTAVVSLQNGVEAPAEVAAVVGKTAVLPGIAKIFAWIEGAGRIRHAGGAASLAFAEWDNRPSERVRRLRAAFADAGAGVTIVEPADIWAELWEKFLFVVSFGGLGAVTGEPIGVLRTRPGTRRLLADAMTEIGRLAGASGISLADDVVAASLAYVDQQPEAGTSSLQRDILAGRRSELEAWTGAVVRLGDRTGTPVPVNRTFYELLKLRGA</sequence>
<organism evidence="7 8">
    <name type="scientific">Luedemannella flava</name>
    <dbReference type="NCBI Taxonomy" id="349316"/>
    <lineage>
        <taxon>Bacteria</taxon>
        <taxon>Bacillati</taxon>
        <taxon>Actinomycetota</taxon>
        <taxon>Actinomycetes</taxon>
        <taxon>Micromonosporales</taxon>
        <taxon>Micromonosporaceae</taxon>
        <taxon>Luedemannella</taxon>
    </lineage>
</organism>
<dbReference type="EMBL" id="BAAALT010000003">
    <property type="protein sequence ID" value="GAA1783057.1"/>
    <property type="molecule type" value="Genomic_DNA"/>
</dbReference>
<dbReference type="InterPro" id="IPR008927">
    <property type="entry name" value="6-PGluconate_DH-like_C_sf"/>
</dbReference>
<keyword evidence="8" id="KW-1185">Reference proteome</keyword>
<dbReference type="InterPro" id="IPR013328">
    <property type="entry name" value="6PGD_dom2"/>
</dbReference>
<dbReference type="InterPro" id="IPR003710">
    <property type="entry name" value="ApbA"/>
</dbReference>
<dbReference type="InterPro" id="IPR013332">
    <property type="entry name" value="KPR_N"/>
</dbReference>
<evidence type="ECO:0000313" key="7">
    <source>
        <dbReference type="EMBL" id="GAA1783057.1"/>
    </source>
</evidence>
<feature type="domain" description="Ketopantoate reductase C-terminal" evidence="6">
    <location>
        <begin position="180"/>
        <end position="302"/>
    </location>
</feature>
<dbReference type="SUPFAM" id="SSF51735">
    <property type="entry name" value="NAD(P)-binding Rossmann-fold domains"/>
    <property type="match status" value="1"/>
</dbReference>
<dbReference type="InterPro" id="IPR051402">
    <property type="entry name" value="KPR-Related"/>
</dbReference>
<comment type="similarity">
    <text evidence="1 4">Belongs to the ketopantoate reductase family.</text>
</comment>
<gene>
    <name evidence="7" type="ORF">GCM10009682_01390</name>
</gene>
<dbReference type="Gene3D" id="3.40.50.720">
    <property type="entry name" value="NAD(P)-binding Rossmann-like Domain"/>
    <property type="match status" value="1"/>
</dbReference>
<proteinExistence type="inferred from homology"/>
<dbReference type="PANTHER" id="PTHR21708">
    <property type="entry name" value="PROBABLE 2-DEHYDROPANTOATE 2-REDUCTASE"/>
    <property type="match status" value="1"/>
</dbReference>
<dbReference type="PANTHER" id="PTHR21708:SF26">
    <property type="entry name" value="2-DEHYDROPANTOATE 2-REDUCTASE"/>
    <property type="match status" value="1"/>
</dbReference>
<dbReference type="EC" id="1.1.1.169" evidence="4"/>
<dbReference type="InterPro" id="IPR036291">
    <property type="entry name" value="NAD(P)-bd_dom_sf"/>
</dbReference>
<evidence type="ECO:0000256" key="3">
    <source>
        <dbReference type="ARBA" id="ARBA00023002"/>
    </source>
</evidence>
<feature type="domain" description="Ketopantoate reductase N-terminal" evidence="5">
    <location>
        <begin position="3"/>
        <end position="152"/>
    </location>
</feature>
<evidence type="ECO:0000256" key="2">
    <source>
        <dbReference type="ARBA" id="ARBA00022857"/>
    </source>
</evidence>
<comment type="function">
    <text evidence="4">Catalyzes the NADPH-dependent reduction of ketopantoate into pantoic acid.</text>
</comment>
<keyword evidence="4" id="KW-0566">Pantothenate biosynthesis</keyword>